<feature type="compositionally biased region" description="Polar residues" evidence="1">
    <location>
        <begin position="95"/>
        <end position="110"/>
    </location>
</feature>
<gene>
    <name evidence="2" type="ORF">M427DRAFT_54540</name>
</gene>
<dbReference type="Proteomes" id="UP000070544">
    <property type="component" value="Unassembled WGS sequence"/>
</dbReference>
<accession>A0A139AM27</accession>
<proteinExistence type="predicted"/>
<protein>
    <submittedName>
        <fullName evidence="2">Uncharacterized protein</fullName>
    </submittedName>
</protein>
<evidence type="ECO:0000313" key="3">
    <source>
        <dbReference type="Proteomes" id="UP000070544"/>
    </source>
</evidence>
<organism evidence="2 3">
    <name type="scientific">Gonapodya prolifera (strain JEL478)</name>
    <name type="common">Monoblepharis prolifera</name>
    <dbReference type="NCBI Taxonomy" id="1344416"/>
    <lineage>
        <taxon>Eukaryota</taxon>
        <taxon>Fungi</taxon>
        <taxon>Fungi incertae sedis</taxon>
        <taxon>Chytridiomycota</taxon>
        <taxon>Chytridiomycota incertae sedis</taxon>
        <taxon>Monoblepharidomycetes</taxon>
        <taxon>Monoblepharidales</taxon>
        <taxon>Gonapodyaceae</taxon>
        <taxon>Gonapodya</taxon>
    </lineage>
</organism>
<name>A0A139AM27_GONPJ</name>
<feature type="compositionally biased region" description="Low complexity" evidence="1">
    <location>
        <begin position="150"/>
        <end position="162"/>
    </location>
</feature>
<feature type="compositionally biased region" description="Low complexity" evidence="1">
    <location>
        <begin position="215"/>
        <end position="226"/>
    </location>
</feature>
<dbReference type="EMBL" id="KQ965746">
    <property type="protein sequence ID" value="KXS17614.1"/>
    <property type="molecule type" value="Genomic_DNA"/>
</dbReference>
<reference evidence="2 3" key="1">
    <citation type="journal article" date="2015" name="Genome Biol. Evol.">
        <title>Phylogenomic analyses indicate that early fungi evolved digesting cell walls of algal ancestors of land plants.</title>
        <authorList>
            <person name="Chang Y."/>
            <person name="Wang S."/>
            <person name="Sekimoto S."/>
            <person name="Aerts A.L."/>
            <person name="Choi C."/>
            <person name="Clum A."/>
            <person name="LaButti K.M."/>
            <person name="Lindquist E.A."/>
            <person name="Yee Ngan C."/>
            <person name="Ohm R.A."/>
            <person name="Salamov A.A."/>
            <person name="Grigoriev I.V."/>
            <person name="Spatafora J.W."/>
            <person name="Berbee M.L."/>
        </authorList>
    </citation>
    <scope>NUCLEOTIDE SEQUENCE [LARGE SCALE GENOMIC DNA]</scope>
    <source>
        <strain evidence="2 3">JEL478</strain>
    </source>
</reference>
<feature type="compositionally biased region" description="Basic and acidic residues" evidence="1">
    <location>
        <begin position="36"/>
        <end position="54"/>
    </location>
</feature>
<evidence type="ECO:0000256" key="1">
    <source>
        <dbReference type="SAM" id="MobiDB-lite"/>
    </source>
</evidence>
<feature type="compositionally biased region" description="Acidic residues" evidence="1">
    <location>
        <begin position="242"/>
        <end position="253"/>
    </location>
</feature>
<dbReference type="AlphaFoldDB" id="A0A139AM27"/>
<feature type="region of interest" description="Disordered" evidence="1">
    <location>
        <begin position="1"/>
        <end position="272"/>
    </location>
</feature>
<keyword evidence="3" id="KW-1185">Reference proteome</keyword>
<evidence type="ECO:0000313" key="2">
    <source>
        <dbReference type="EMBL" id="KXS17614.1"/>
    </source>
</evidence>
<sequence length="366" mass="39564">MEDPLPAFQEWGDSLRTHNKRKQRGPSPGSDDDRDESVHPGRRSDDLSGRDIIGHRSGPSSPDVRMLSPPSDRPGRGSSGQPNRVDLLHPLFPTPSHQDSSRSRLVSRTPSPSPGPARRDALFPLPPGATRAGLLRPLAPSSSMPDLLAPRRSSSSSPTGGSKNPPVKRRKGRDGRARATSPGSAPRSPADTFNPHSGGGGLFPAYRPVERWLRSPSPASSFLSAPGETWTGIPAPSPEPPLYEDPEEEDDFDGVGTTEGDGNDSTQHGTPAWYYHPRITVGQDSGVDMDDDVSAATEAYLADRREAIMPDWLGEAMDHRAKSPFNLAIEVEMMEDNDREMLSDSLMYSSTWQTPTAGSFVAMDTS</sequence>